<dbReference type="InterPro" id="IPR050954">
    <property type="entry name" value="ET_IronSulfur_Cluster-Binding"/>
</dbReference>
<dbReference type="PANTHER" id="PTHR43177:SF3">
    <property type="entry name" value="PROTEIN NRFC HOMOLOG"/>
    <property type="match status" value="1"/>
</dbReference>
<keyword evidence="3" id="KW-0408">Iron</keyword>
<evidence type="ECO:0000256" key="3">
    <source>
        <dbReference type="ARBA" id="ARBA00023004"/>
    </source>
</evidence>
<comment type="caution">
    <text evidence="6">The sequence shown here is derived from an EMBL/GenBank/DDBJ whole genome shotgun (WGS) entry which is preliminary data.</text>
</comment>
<dbReference type="AlphaFoldDB" id="A0A9D2B793"/>
<feature type="domain" description="4Fe-4S ferredoxin-type" evidence="5">
    <location>
        <begin position="102"/>
        <end position="135"/>
    </location>
</feature>
<dbReference type="Proteomes" id="UP000886800">
    <property type="component" value="Unassembled WGS sequence"/>
</dbReference>
<dbReference type="PROSITE" id="PS51379">
    <property type="entry name" value="4FE4S_FER_2"/>
    <property type="match status" value="2"/>
</dbReference>
<dbReference type="PROSITE" id="PS00198">
    <property type="entry name" value="4FE4S_FER_1"/>
    <property type="match status" value="1"/>
</dbReference>
<evidence type="ECO:0000313" key="7">
    <source>
        <dbReference type="Proteomes" id="UP000886800"/>
    </source>
</evidence>
<evidence type="ECO:0000256" key="1">
    <source>
        <dbReference type="ARBA" id="ARBA00022485"/>
    </source>
</evidence>
<dbReference type="EMBL" id="DXES01000143">
    <property type="protein sequence ID" value="HIX65890.1"/>
    <property type="molecule type" value="Genomic_DNA"/>
</dbReference>
<gene>
    <name evidence="6" type="ORF">H9736_06525</name>
</gene>
<evidence type="ECO:0000256" key="4">
    <source>
        <dbReference type="ARBA" id="ARBA00023014"/>
    </source>
</evidence>
<accession>A0A9D2B793</accession>
<evidence type="ECO:0000259" key="5">
    <source>
        <dbReference type="PROSITE" id="PS51379"/>
    </source>
</evidence>
<dbReference type="PANTHER" id="PTHR43177">
    <property type="entry name" value="PROTEIN NRFC"/>
    <property type="match status" value="1"/>
</dbReference>
<keyword evidence="2" id="KW-0479">Metal-binding</keyword>
<sequence>MKTLFIDRTRCNGCGACQAVCALVKRGAQMPQQARIRARRAGGPAAGYVTVCQHCAQPVCLTACMRGIIDQDPATGLVTRRTQGCFTCAACKVMCPSDSIVYDSLLDAFVTCDLCGGDPPCVKACPTGALRYEDQAAASEQLRQKYAQAALGGKGAR</sequence>
<dbReference type="InterPro" id="IPR017900">
    <property type="entry name" value="4Fe4S_Fe_S_CS"/>
</dbReference>
<feature type="domain" description="4Fe-4S ferredoxin-type" evidence="5">
    <location>
        <begin position="2"/>
        <end position="33"/>
    </location>
</feature>
<reference evidence="6" key="2">
    <citation type="submission" date="2021-04" db="EMBL/GenBank/DDBJ databases">
        <authorList>
            <person name="Gilroy R."/>
        </authorList>
    </citation>
    <scope>NUCLEOTIDE SEQUENCE</scope>
    <source>
        <strain evidence="6">CHK188-5543</strain>
    </source>
</reference>
<dbReference type="SUPFAM" id="SSF54862">
    <property type="entry name" value="4Fe-4S ferredoxins"/>
    <property type="match status" value="1"/>
</dbReference>
<dbReference type="Gene3D" id="3.30.70.20">
    <property type="match status" value="2"/>
</dbReference>
<reference evidence="6" key="1">
    <citation type="journal article" date="2021" name="PeerJ">
        <title>Extensive microbial diversity within the chicken gut microbiome revealed by metagenomics and culture.</title>
        <authorList>
            <person name="Gilroy R."/>
            <person name="Ravi A."/>
            <person name="Getino M."/>
            <person name="Pursley I."/>
            <person name="Horton D.L."/>
            <person name="Alikhan N.F."/>
            <person name="Baker D."/>
            <person name="Gharbi K."/>
            <person name="Hall N."/>
            <person name="Watson M."/>
            <person name="Adriaenssens E.M."/>
            <person name="Foster-Nyarko E."/>
            <person name="Jarju S."/>
            <person name="Secka A."/>
            <person name="Antonio M."/>
            <person name="Oren A."/>
            <person name="Chaudhuri R.R."/>
            <person name="La Ragione R."/>
            <person name="Hildebrand F."/>
            <person name="Pallen M.J."/>
        </authorList>
    </citation>
    <scope>NUCLEOTIDE SEQUENCE</scope>
    <source>
        <strain evidence="6">CHK188-5543</strain>
    </source>
</reference>
<proteinExistence type="predicted"/>
<dbReference type="GO" id="GO:0051539">
    <property type="term" value="F:4 iron, 4 sulfur cluster binding"/>
    <property type="evidence" value="ECO:0007669"/>
    <property type="project" value="UniProtKB-KW"/>
</dbReference>
<keyword evidence="1" id="KW-0004">4Fe-4S</keyword>
<dbReference type="Pfam" id="PF13247">
    <property type="entry name" value="Fer4_11"/>
    <property type="match status" value="1"/>
</dbReference>
<keyword evidence="4" id="KW-0411">Iron-sulfur</keyword>
<dbReference type="GO" id="GO:0046872">
    <property type="term" value="F:metal ion binding"/>
    <property type="evidence" value="ECO:0007669"/>
    <property type="project" value="UniProtKB-KW"/>
</dbReference>
<dbReference type="InterPro" id="IPR017896">
    <property type="entry name" value="4Fe4S_Fe-S-bd"/>
</dbReference>
<protein>
    <recommendedName>
        <fullName evidence="5">4Fe-4S ferredoxin-type domain-containing protein</fullName>
    </recommendedName>
</protein>
<organism evidence="6 7">
    <name type="scientific">Candidatus Anaerotruncus excrementipullorum</name>
    <dbReference type="NCBI Taxonomy" id="2838465"/>
    <lineage>
        <taxon>Bacteria</taxon>
        <taxon>Bacillati</taxon>
        <taxon>Bacillota</taxon>
        <taxon>Clostridia</taxon>
        <taxon>Eubacteriales</taxon>
        <taxon>Oscillospiraceae</taxon>
        <taxon>Anaerotruncus</taxon>
    </lineage>
</organism>
<name>A0A9D2B793_9FIRM</name>
<evidence type="ECO:0000313" key="6">
    <source>
        <dbReference type="EMBL" id="HIX65890.1"/>
    </source>
</evidence>
<evidence type="ECO:0000256" key="2">
    <source>
        <dbReference type="ARBA" id="ARBA00022723"/>
    </source>
</evidence>